<dbReference type="InterPro" id="IPR038735">
    <property type="entry name" value="MSMEG_1276-like_NTP-PPase_dom"/>
</dbReference>
<dbReference type="AlphaFoldDB" id="A0A6A8DFF1"/>
<gene>
    <name evidence="1" type="ORF">GH741_02735</name>
</gene>
<organism evidence="1 2">
    <name type="scientific">Aquibacillus halophilus</name>
    <dbReference type="NCBI Taxonomy" id="930132"/>
    <lineage>
        <taxon>Bacteria</taxon>
        <taxon>Bacillati</taxon>
        <taxon>Bacillota</taxon>
        <taxon>Bacilli</taxon>
        <taxon>Bacillales</taxon>
        <taxon>Bacillaceae</taxon>
        <taxon>Aquibacillus</taxon>
    </lineage>
</organism>
<dbReference type="EMBL" id="WJNG01000002">
    <property type="protein sequence ID" value="MRH41587.1"/>
    <property type="molecule type" value="Genomic_DNA"/>
</dbReference>
<dbReference type="InterPro" id="IPR021130">
    <property type="entry name" value="PRib-ATP_PPHydrolase-like"/>
</dbReference>
<dbReference type="Proteomes" id="UP000799092">
    <property type="component" value="Unassembled WGS sequence"/>
</dbReference>
<evidence type="ECO:0000313" key="2">
    <source>
        <dbReference type="Proteomes" id="UP000799092"/>
    </source>
</evidence>
<reference evidence="1" key="1">
    <citation type="submission" date="2019-11" db="EMBL/GenBank/DDBJ databases">
        <authorList>
            <person name="Li J."/>
        </authorList>
    </citation>
    <scope>NUCLEOTIDE SEQUENCE</scope>
    <source>
        <strain evidence="1">B6B</strain>
    </source>
</reference>
<dbReference type="OrthoDB" id="9813491at2"/>
<proteinExistence type="predicted"/>
<dbReference type="CDD" id="cd11532">
    <property type="entry name" value="NTP-PPase_COG4997"/>
    <property type="match status" value="1"/>
</dbReference>
<protein>
    <submittedName>
        <fullName evidence="1">Phosphoribosyl-ATP pyrophosphohydrolase</fullName>
    </submittedName>
</protein>
<keyword evidence="2" id="KW-1185">Reference proteome</keyword>
<dbReference type="SUPFAM" id="SSF101386">
    <property type="entry name" value="all-alpha NTP pyrophosphatases"/>
    <property type="match status" value="1"/>
</dbReference>
<dbReference type="RefSeq" id="WP_153735228.1">
    <property type="nucleotide sequence ID" value="NZ_WJNG01000002.1"/>
</dbReference>
<accession>A0A6A8DFF1</accession>
<dbReference type="Pfam" id="PF01503">
    <property type="entry name" value="PRA-PH"/>
    <property type="match status" value="1"/>
</dbReference>
<evidence type="ECO:0000313" key="1">
    <source>
        <dbReference type="EMBL" id="MRH41587.1"/>
    </source>
</evidence>
<name>A0A6A8DFF1_9BACI</name>
<dbReference type="GO" id="GO:0016787">
    <property type="term" value="F:hydrolase activity"/>
    <property type="evidence" value="ECO:0007669"/>
    <property type="project" value="UniProtKB-KW"/>
</dbReference>
<keyword evidence="1" id="KW-0378">Hydrolase</keyword>
<comment type="caution">
    <text evidence="1">The sequence shown here is derived from an EMBL/GenBank/DDBJ whole genome shotgun (WGS) entry which is preliminary data.</text>
</comment>
<sequence>MPTYNKLVRDKIPEIIKEDGKSFTSKILSNEEYRDSLYRKLVEEVEELISTDSSSEVVEEAADVIEVIEALIKLNGSTIQEVEQVKADKKDRRGGFDKRIFLQEVSG</sequence>